<evidence type="ECO:0000256" key="1">
    <source>
        <dbReference type="ARBA" id="ARBA00004123"/>
    </source>
</evidence>
<dbReference type="SUPFAM" id="SSF57701">
    <property type="entry name" value="Zn2/Cys6 DNA-binding domain"/>
    <property type="match status" value="1"/>
</dbReference>
<dbReference type="GO" id="GO:0000981">
    <property type="term" value="F:DNA-binding transcription factor activity, RNA polymerase II-specific"/>
    <property type="evidence" value="ECO:0007669"/>
    <property type="project" value="InterPro"/>
</dbReference>
<dbReference type="Pfam" id="PF00172">
    <property type="entry name" value="Zn_clus"/>
    <property type="match status" value="1"/>
</dbReference>
<dbReference type="GO" id="GO:0000976">
    <property type="term" value="F:transcription cis-regulatory region binding"/>
    <property type="evidence" value="ECO:0007669"/>
    <property type="project" value="TreeGrafter"/>
</dbReference>
<dbReference type="AlphaFoldDB" id="A0A0N8H965"/>
<dbReference type="Gene3D" id="4.10.240.10">
    <property type="entry name" value="Zn(2)-C6 fungal-type DNA-binding domain"/>
    <property type="match status" value="1"/>
</dbReference>
<reference evidence="5 6" key="1">
    <citation type="submission" date="2015-09" db="EMBL/GenBank/DDBJ databases">
        <title>Draft genome of a European isolate of the apple canker pathogen Neonectria ditissima.</title>
        <authorList>
            <person name="Gomez-Cortecero A."/>
            <person name="Harrison R.J."/>
            <person name="Armitage A.D."/>
        </authorList>
    </citation>
    <scope>NUCLEOTIDE SEQUENCE [LARGE SCALE GENOMIC DNA]</scope>
    <source>
        <strain evidence="5 6">R09/05</strain>
    </source>
</reference>
<dbReference type="PANTHER" id="PTHR37534:SF7">
    <property type="entry name" value="TRANSCRIPTIONAL ACTIVATOR PROTEIN UGA3"/>
    <property type="match status" value="1"/>
</dbReference>
<sequence>MTPVFSPYPYRGATRAGLLGQLVCLISPSVFSPHPTNTSQSGPWMAEDLGHLGSGVPRRRRYAPRSRVGCVTCRHRRKRCPAAGEQRECEACQRLNLECVWDAKRRLSALDAPGIHPPPSSSPSPSPSPSPTDIGPLCLDDIDQRIITSYYIHSFVPNISVASIPTNFLTCVYVPMAFHCDAVRHALLACASAHLSQAAADPTRQNRLLELSSRYQMKCHKFLQGRISPSGHLQRDVLESMAVILMLVGVEVQNGARTSTWMDQLKCVRNIVRQHGGRAAFCRGSWEASCLYQHFLYHDVMSLIMSGASGKEMVADDGLDEDPVDDAVSAPGSVSMQTDMPWEKYISGQDAQPASPKSAMSTCRGAFDSVHPLLGVSTDLFFLFQKIRQVQQVDQMDKQSSLTQMELFQDLEHKISAIQFDTPSITETNATPTHLDAATRLDLLTLAETHRLAALIMLYRRSTAHAHQLPVLARRLLAVADNIPSESLVEVGLTCPLFLAGAELDSETDTLQCATRLCRIRKRVKVMNILSAEKVLEEVWRERSKGCLLWDWEHVLRKRQWVINLA</sequence>
<dbReference type="GO" id="GO:0045944">
    <property type="term" value="P:positive regulation of transcription by RNA polymerase II"/>
    <property type="evidence" value="ECO:0007669"/>
    <property type="project" value="TreeGrafter"/>
</dbReference>
<dbReference type="Proteomes" id="UP000050424">
    <property type="component" value="Unassembled WGS sequence"/>
</dbReference>
<evidence type="ECO:0000259" key="4">
    <source>
        <dbReference type="PROSITE" id="PS50048"/>
    </source>
</evidence>
<feature type="compositionally biased region" description="Pro residues" evidence="3">
    <location>
        <begin position="115"/>
        <end position="130"/>
    </location>
</feature>
<dbReference type="InterPro" id="IPR036864">
    <property type="entry name" value="Zn2-C6_fun-type_DNA-bd_sf"/>
</dbReference>
<evidence type="ECO:0000313" key="6">
    <source>
        <dbReference type="Proteomes" id="UP000050424"/>
    </source>
</evidence>
<evidence type="ECO:0000256" key="2">
    <source>
        <dbReference type="ARBA" id="ARBA00023242"/>
    </source>
</evidence>
<dbReference type="PROSITE" id="PS00463">
    <property type="entry name" value="ZN2_CY6_FUNGAL_1"/>
    <property type="match status" value="1"/>
</dbReference>
<comment type="subcellular location">
    <subcellularLocation>
        <location evidence="1">Nucleus</location>
    </subcellularLocation>
</comment>
<dbReference type="CDD" id="cd00067">
    <property type="entry name" value="GAL4"/>
    <property type="match status" value="1"/>
</dbReference>
<feature type="region of interest" description="Disordered" evidence="3">
    <location>
        <begin position="111"/>
        <end position="134"/>
    </location>
</feature>
<evidence type="ECO:0000313" key="5">
    <source>
        <dbReference type="EMBL" id="KPM46508.1"/>
    </source>
</evidence>
<dbReference type="Pfam" id="PF11951">
    <property type="entry name" value="Fungal_trans_2"/>
    <property type="match status" value="1"/>
</dbReference>
<comment type="caution">
    <text evidence="5">The sequence shown here is derived from an EMBL/GenBank/DDBJ whole genome shotgun (WGS) entry which is preliminary data.</text>
</comment>
<name>A0A0N8H965_9HYPO</name>
<accession>A0A0N8H965</accession>
<dbReference type="InterPro" id="IPR001138">
    <property type="entry name" value="Zn2Cys6_DnaBD"/>
</dbReference>
<keyword evidence="2" id="KW-0539">Nucleus</keyword>
<evidence type="ECO:0000256" key="3">
    <source>
        <dbReference type="SAM" id="MobiDB-lite"/>
    </source>
</evidence>
<dbReference type="GO" id="GO:0005634">
    <property type="term" value="C:nucleus"/>
    <property type="evidence" value="ECO:0007669"/>
    <property type="project" value="UniProtKB-SubCell"/>
</dbReference>
<dbReference type="GO" id="GO:0008270">
    <property type="term" value="F:zinc ion binding"/>
    <property type="evidence" value="ECO:0007669"/>
    <property type="project" value="InterPro"/>
</dbReference>
<dbReference type="PROSITE" id="PS50048">
    <property type="entry name" value="ZN2_CY6_FUNGAL_2"/>
    <property type="match status" value="1"/>
</dbReference>
<dbReference type="STRING" id="78410.A0A0N8H965"/>
<proteinExistence type="predicted"/>
<gene>
    <name evidence="5" type="ORF">AK830_g177</name>
</gene>
<dbReference type="PANTHER" id="PTHR37534">
    <property type="entry name" value="TRANSCRIPTIONAL ACTIVATOR PROTEIN UGA3"/>
    <property type="match status" value="1"/>
</dbReference>
<keyword evidence="6" id="KW-1185">Reference proteome</keyword>
<protein>
    <recommendedName>
        <fullName evidence="4">Zn(2)-C6 fungal-type domain-containing protein</fullName>
    </recommendedName>
</protein>
<dbReference type="EMBL" id="LKCW01000001">
    <property type="protein sequence ID" value="KPM46508.1"/>
    <property type="molecule type" value="Genomic_DNA"/>
</dbReference>
<feature type="domain" description="Zn(2)-C6 fungal-type" evidence="4">
    <location>
        <begin position="69"/>
        <end position="101"/>
    </location>
</feature>
<organism evidence="5 6">
    <name type="scientific">Neonectria ditissima</name>
    <dbReference type="NCBI Taxonomy" id="78410"/>
    <lineage>
        <taxon>Eukaryota</taxon>
        <taxon>Fungi</taxon>
        <taxon>Dikarya</taxon>
        <taxon>Ascomycota</taxon>
        <taxon>Pezizomycotina</taxon>
        <taxon>Sordariomycetes</taxon>
        <taxon>Hypocreomycetidae</taxon>
        <taxon>Hypocreales</taxon>
        <taxon>Nectriaceae</taxon>
        <taxon>Neonectria</taxon>
    </lineage>
</organism>
<dbReference type="InterPro" id="IPR021858">
    <property type="entry name" value="Fun_TF"/>
</dbReference>
<dbReference type="OrthoDB" id="3509362at2759"/>
<dbReference type="SMART" id="SM00066">
    <property type="entry name" value="GAL4"/>
    <property type="match status" value="1"/>
</dbReference>